<dbReference type="AlphaFoldDB" id="A0A5A9W326"/>
<dbReference type="InterPro" id="IPR028203">
    <property type="entry name" value="PSII_CF48-like_dom"/>
</dbReference>
<gene>
    <name evidence="5" type="ORF">E1H14_05885</name>
</gene>
<feature type="domain" description="Photosynthesis system II assembly factor Ycf48/Hcf136-like" evidence="4">
    <location>
        <begin position="57"/>
        <end position="195"/>
    </location>
</feature>
<feature type="signal peptide" evidence="3">
    <location>
        <begin position="1"/>
        <end position="27"/>
    </location>
</feature>
<keyword evidence="3" id="KW-0732">Signal</keyword>
<reference evidence="5 6" key="1">
    <citation type="submission" date="2019-03" db="EMBL/GenBank/DDBJ databases">
        <title>Nitrincola sp. nov. isolated from an Indian soda lake.</title>
        <authorList>
            <person name="Joshi A."/>
            <person name="Thite S.V."/>
            <person name="Joseph N."/>
            <person name="Dhotre D."/>
            <person name="Moorthy M."/>
            <person name="Shouche Y.S."/>
        </authorList>
    </citation>
    <scope>NUCLEOTIDE SEQUENCE [LARGE SCALE GENOMIC DNA]</scope>
    <source>
        <strain evidence="5 6">MEB193</strain>
    </source>
</reference>
<keyword evidence="2" id="KW-0604">Photosystem II</keyword>
<keyword evidence="1" id="KW-0602">Photosynthesis</keyword>
<dbReference type="GO" id="GO:0009523">
    <property type="term" value="C:photosystem II"/>
    <property type="evidence" value="ECO:0007669"/>
    <property type="project" value="UniProtKB-KW"/>
</dbReference>
<dbReference type="GO" id="GO:0015979">
    <property type="term" value="P:photosynthesis"/>
    <property type="evidence" value="ECO:0007669"/>
    <property type="project" value="UniProtKB-KW"/>
</dbReference>
<dbReference type="SUPFAM" id="SSF110296">
    <property type="entry name" value="Oligoxyloglucan reducing end-specific cellobiohydrolase"/>
    <property type="match status" value="1"/>
</dbReference>
<evidence type="ECO:0000313" key="5">
    <source>
        <dbReference type="EMBL" id="KAA0874953.1"/>
    </source>
</evidence>
<feature type="chain" id="PRO_5023011360" evidence="3">
    <location>
        <begin position="28"/>
        <end position="322"/>
    </location>
</feature>
<dbReference type="Proteomes" id="UP000325302">
    <property type="component" value="Unassembled WGS sequence"/>
</dbReference>
<dbReference type="Gene3D" id="2.130.10.10">
    <property type="entry name" value="YVTN repeat-like/Quinoprotein amine dehydrogenase"/>
    <property type="match status" value="1"/>
</dbReference>
<dbReference type="GO" id="GO:0016787">
    <property type="term" value="F:hydrolase activity"/>
    <property type="evidence" value="ECO:0007669"/>
    <property type="project" value="UniProtKB-KW"/>
</dbReference>
<keyword evidence="5" id="KW-0378">Hydrolase</keyword>
<dbReference type="PROSITE" id="PS51257">
    <property type="entry name" value="PROKAR_LIPOPROTEIN"/>
    <property type="match status" value="1"/>
</dbReference>
<dbReference type="RefSeq" id="WP_149390533.1">
    <property type="nucleotide sequence ID" value="NZ_SMRS01000004.1"/>
</dbReference>
<evidence type="ECO:0000256" key="1">
    <source>
        <dbReference type="ARBA" id="ARBA00022531"/>
    </source>
</evidence>
<dbReference type="InterPro" id="IPR015943">
    <property type="entry name" value="WD40/YVTN_repeat-like_dom_sf"/>
</dbReference>
<dbReference type="OrthoDB" id="9813892at2"/>
<evidence type="ECO:0000256" key="3">
    <source>
        <dbReference type="SAM" id="SignalP"/>
    </source>
</evidence>
<sequence length="322" mass="35023">MSSYQKSRPSKAVWLSLPLLLSLGGCEAPLVLSGVEEELQKPIRRTDQLHALAASHQTYVAVGDYGVVLTRARQREGDAWSRQVLPGAPALISLALCPDNTLVALSAERQLWFSQDDALSWQSHPIPTEENLLALTCAPDNRVWAVGSYSTLMVSEDLGQSWDEQSLDEDAMLNTLEFVDTSTAFVTGEYGMVARSDDAGASWQLLEPMPGDFYPLSSAFLDAETAWVSGLDGMILHTQDGGETWRVEPTPVQAPLYGLYADAEVQLALGDRGVVLQREGERWVQVTLPSATPAYLRSALRTQADQVLIAGGQGSLFSLSIQ</sequence>
<dbReference type="PANTHER" id="PTHR47199:SF2">
    <property type="entry name" value="PHOTOSYSTEM II STABILITY_ASSEMBLY FACTOR HCF136, CHLOROPLASTIC"/>
    <property type="match status" value="1"/>
</dbReference>
<organism evidence="5 6">
    <name type="scientific">Nitrincola tapanii</name>
    <dbReference type="NCBI Taxonomy" id="1708751"/>
    <lineage>
        <taxon>Bacteria</taxon>
        <taxon>Pseudomonadati</taxon>
        <taxon>Pseudomonadota</taxon>
        <taxon>Gammaproteobacteria</taxon>
        <taxon>Oceanospirillales</taxon>
        <taxon>Oceanospirillaceae</taxon>
        <taxon>Nitrincola</taxon>
    </lineage>
</organism>
<dbReference type="PANTHER" id="PTHR47199">
    <property type="entry name" value="PHOTOSYSTEM II STABILITY/ASSEMBLY FACTOR HCF136, CHLOROPLASTIC"/>
    <property type="match status" value="1"/>
</dbReference>
<proteinExistence type="predicted"/>
<dbReference type="Pfam" id="PF14870">
    <property type="entry name" value="PSII_BNR"/>
    <property type="match status" value="1"/>
</dbReference>
<protein>
    <submittedName>
        <fullName evidence="5">Glycosyl hydrolase</fullName>
    </submittedName>
</protein>
<evidence type="ECO:0000259" key="4">
    <source>
        <dbReference type="Pfam" id="PF14870"/>
    </source>
</evidence>
<comment type="caution">
    <text evidence="5">The sequence shown here is derived from an EMBL/GenBank/DDBJ whole genome shotgun (WGS) entry which is preliminary data.</text>
</comment>
<evidence type="ECO:0000256" key="2">
    <source>
        <dbReference type="ARBA" id="ARBA00023276"/>
    </source>
</evidence>
<name>A0A5A9W326_9GAMM</name>
<accession>A0A5A9W326</accession>
<evidence type="ECO:0000313" key="6">
    <source>
        <dbReference type="Proteomes" id="UP000325302"/>
    </source>
</evidence>
<dbReference type="EMBL" id="SMRS01000004">
    <property type="protein sequence ID" value="KAA0874953.1"/>
    <property type="molecule type" value="Genomic_DNA"/>
</dbReference>
<keyword evidence="6" id="KW-1185">Reference proteome</keyword>